<dbReference type="GO" id="GO:0000150">
    <property type="term" value="F:DNA strand exchange activity"/>
    <property type="evidence" value="ECO:0007669"/>
    <property type="project" value="InterPro"/>
</dbReference>
<dbReference type="AlphaFoldDB" id="A0AA41Z036"/>
<comment type="caution">
    <text evidence="8">The sequence shown here is derived from an EMBL/GenBank/DDBJ whole genome shotgun (WGS) entry which is preliminary data.</text>
</comment>
<dbReference type="SUPFAM" id="SSF53041">
    <property type="entry name" value="Resolvase-like"/>
    <property type="match status" value="1"/>
</dbReference>
<reference evidence="8" key="1">
    <citation type="submission" date="2022-05" db="EMBL/GenBank/DDBJ databases">
        <authorList>
            <person name="Pankratov T."/>
        </authorList>
    </citation>
    <scope>NUCLEOTIDE SEQUENCE</scope>
    <source>
        <strain evidence="8">BP6-180914</strain>
    </source>
</reference>
<feature type="domain" description="Resolvase/invertase-type recombinase catalytic" evidence="7">
    <location>
        <begin position="2"/>
        <end position="136"/>
    </location>
</feature>
<dbReference type="PANTHER" id="PTHR30461">
    <property type="entry name" value="DNA-INVERTASE FROM LAMBDOID PROPHAGE"/>
    <property type="match status" value="1"/>
</dbReference>
<dbReference type="InterPro" id="IPR036162">
    <property type="entry name" value="Resolvase-like_N_sf"/>
</dbReference>
<dbReference type="Proteomes" id="UP001165667">
    <property type="component" value="Unassembled WGS sequence"/>
</dbReference>
<dbReference type="Pfam" id="PF00239">
    <property type="entry name" value="Resolvase"/>
    <property type="match status" value="1"/>
</dbReference>
<dbReference type="Pfam" id="PF02796">
    <property type="entry name" value="HTH_7"/>
    <property type="match status" value="1"/>
</dbReference>
<protein>
    <submittedName>
        <fullName evidence="8">Recombinase family protein</fullName>
    </submittedName>
</protein>
<dbReference type="RefSeq" id="WP_282587683.1">
    <property type="nucleotide sequence ID" value="NZ_JAMOIM010000024.1"/>
</dbReference>
<gene>
    <name evidence="8" type="ORF">M8523_25275</name>
</gene>
<evidence type="ECO:0000256" key="6">
    <source>
        <dbReference type="PROSITE-ProRule" id="PRU10137"/>
    </source>
</evidence>
<dbReference type="EMBL" id="JAMOIM010000024">
    <property type="protein sequence ID" value="MCW6511304.1"/>
    <property type="molecule type" value="Genomic_DNA"/>
</dbReference>
<proteinExistence type="inferred from homology"/>
<dbReference type="InterPro" id="IPR006118">
    <property type="entry name" value="Recombinase_CS"/>
</dbReference>
<evidence type="ECO:0000313" key="8">
    <source>
        <dbReference type="EMBL" id="MCW6511304.1"/>
    </source>
</evidence>
<name>A0AA41Z036_9HYPH</name>
<keyword evidence="4" id="KW-0233">DNA recombination</keyword>
<evidence type="ECO:0000259" key="7">
    <source>
        <dbReference type="PROSITE" id="PS51736"/>
    </source>
</evidence>
<dbReference type="PROSITE" id="PS51736">
    <property type="entry name" value="RECOMBINASES_3"/>
    <property type="match status" value="1"/>
</dbReference>
<sequence length="187" mass="20235">MARIGYARVSTMDQDHGSQEARLKTAGCDVIRAEKVSGKSRDGRDELATVMDFIRPGDELVVVKLDRLGRSTRDVLNLVHELERKGAALTVLEPSFSTKDATGSILVTVLGMVAEMERKFIRERQQTGIEAAKGRGVHTGGKATAPIDKVRQLYASGMAPSAIAKETGLSRMHVYRLTKDLAAAANA</sequence>
<evidence type="ECO:0000256" key="1">
    <source>
        <dbReference type="ARBA" id="ARBA00009913"/>
    </source>
</evidence>
<dbReference type="Gene3D" id="1.10.10.60">
    <property type="entry name" value="Homeodomain-like"/>
    <property type="match status" value="1"/>
</dbReference>
<evidence type="ECO:0000256" key="2">
    <source>
        <dbReference type="ARBA" id="ARBA00022908"/>
    </source>
</evidence>
<evidence type="ECO:0000313" key="9">
    <source>
        <dbReference type="Proteomes" id="UP001165667"/>
    </source>
</evidence>
<dbReference type="GO" id="GO:0015074">
    <property type="term" value="P:DNA integration"/>
    <property type="evidence" value="ECO:0007669"/>
    <property type="project" value="UniProtKB-KW"/>
</dbReference>
<dbReference type="SMART" id="SM00857">
    <property type="entry name" value="Resolvase"/>
    <property type="match status" value="1"/>
</dbReference>
<dbReference type="Gene3D" id="3.40.50.1390">
    <property type="entry name" value="Resolvase, N-terminal catalytic domain"/>
    <property type="match status" value="1"/>
</dbReference>
<organism evidence="8 9">
    <name type="scientific">Lichenifustis flavocetrariae</name>
    <dbReference type="NCBI Taxonomy" id="2949735"/>
    <lineage>
        <taxon>Bacteria</taxon>
        <taxon>Pseudomonadati</taxon>
        <taxon>Pseudomonadota</taxon>
        <taxon>Alphaproteobacteria</taxon>
        <taxon>Hyphomicrobiales</taxon>
        <taxon>Lichenihabitantaceae</taxon>
        <taxon>Lichenifustis</taxon>
    </lineage>
</organism>
<dbReference type="PANTHER" id="PTHR30461:SF26">
    <property type="entry name" value="RESOLVASE HOMOLOG YNEB"/>
    <property type="match status" value="1"/>
</dbReference>
<feature type="active site" description="O-(5'-phospho-DNA)-serine intermediate" evidence="5 6">
    <location>
        <position position="10"/>
    </location>
</feature>
<dbReference type="InterPro" id="IPR006120">
    <property type="entry name" value="Resolvase_HTH_dom"/>
</dbReference>
<dbReference type="InterPro" id="IPR006119">
    <property type="entry name" value="Resolv_N"/>
</dbReference>
<dbReference type="GO" id="GO:0003677">
    <property type="term" value="F:DNA binding"/>
    <property type="evidence" value="ECO:0007669"/>
    <property type="project" value="UniProtKB-KW"/>
</dbReference>
<evidence type="ECO:0000256" key="3">
    <source>
        <dbReference type="ARBA" id="ARBA00023125"/>
    </source>
</evidence>
<comment type="similarity">
    <text evidence="1">Belongs to the site-specific recombinase resolvase family.</text>
</comment>
<accession>A0AA41Z036</accession>
<dbReference type="PROSITE" id="PS00398">
    <property type="entry name" value="RECOMBINASES_2"/>
    <property type="match status" value="1"/>
</dbReference>
<keyword evidence="2" id="KW-0229">DNA integration</keyword>
<keyword evidence="3" id="KW-0238">DNA-binding</keyword>
<dbReference type="InterPro" id="IPR050639">
    <property type="entry name" value="SSR_resolvase"/>
</dbReference>
<evidence type="ECO:0000256" key="5">
    <source>
        <dbReference type="PIRSR" id="PIRSR606118-50"/>
    </source>
</evidence>
<keyword evidence="9" id="KW-1185">Reference proteome</keyword>
<dbReference type="CDD" id="cd03768">
    <property type="entry name" value="SR_ResInv"/>
    <property type="match status" value="1"/>
</dbReference>
<dbReference type="PROSITE" id="PS00397">
    <property type="entry name" value="RECOMBINASES_1"/>
    <property type="match status" value="1"/>
</dbReference>
<evidence type="ECO:0000256" key="4">
    <source>
        <dbReference type="ARBA" id="ARBA00023172"/>
    </source>
</evidence>